<name>A0A976IHG5_BRELC</name>
<feature type="region of interest" description="Disordered" evidence="2">
    <location>
        <begin position="383"/>
        <end position="438"/>
    </location>
</feature>
<dbReference type="Proteomes" id="UP000294530">
    <property type="component" value="Unassembled WGS sequence"/>
</dbReference>
<dbReference type="InterPro" id="IPR035892">
    <property type="entry name" value="C2_domain_sf"/>
</dbReference>
<dbReference type="Pfam" id="PF00168">
    <property type="entry name" value="C2"/>
    <property type="match status" value="1"/>
</dbReference>
<feature type="compositionally biased region" description="Low complexity" evidence="2">
    <location>
        <begin position="416"/>
        <end position="436"/>
    </location>
</feature>
<dbReference type="InterPro" id="IPR000008">
    <property type="entry name" value="C2_dom"/>
</dbReference>
<sequence>MSAQDSLYGNYTLHLRVHSAKNLRAVTRGFYCKLYLGDSPVVEGLGQRKYLIKIDKDQGSSYQTLHTKLQLTTKKDCPEWNEKFQLNVRNPQREVLTIRIKNHTLIYSPTIGACVVLLRHLQLGQTLDKSFPLYKKDKLSGEIRLQFCLQERVRSAITRRRHSQSSEELIRRLMQKHQALEDEHQRKSALEKGCKNDGNAVGSTIYNQECDMDFLPNSKHCGVSKEVRDITQQATSSRVHTNIVDNKKRETTLCFRNGTSCFSNPTKNQNIGTKFLSIKKREQVVRIPPMTSDFYESRPSMREHRDERPYGKKWNEKRWSCDGKLSSSSSRNRQEKNCEIWSENTSALSGSRVKSQLLSQQGNEFFSRSAHFEDSFLSSSQDEHHIGFGHRGESAQMQRRRECAQRVGNARENHENSYSSSISSSESSMSSSQENSFLASIQRTMRQAQGCAMHARRTDLRASI</sequence>
<dbReference type="SUPFAM" id="SSF49562">
    <property type="entry name" value="C2 domain (Calcium/lipid-binding domain, CaLB)"/>
    <property type="match status" value="1"/>
</dbReference>
<gene>
    <name evidence="4" type="ORF">CCR75_002526</name>
</gene>
<evidence type="ECO:0000313" key="4">
    <source>
        <dbReference type="EMBL" id="TDH71882.1"/>
    </source>
</evidence>
<dbReference type="RefSeq" id="XP_067821381.1">
    <property type="nucleotide sequence ID" value="XM_067960623.1"/>
</dbReference>
<keyword evidence="1" id="KW-0175">Coiled coil</keyword>
<accession>A0A976IHG5</accession>
<feature type="coiled-coil region" evidence="1">
    <location>
        <begin position="163"/>
        <end position="190"/>
    </location>
</feature>
<dbReference type="KEGG" id="blac:94346294"/>
<evidence type="ECO:0000259" key="3">
    <source>
        <dbReference type="PROSITE" id="PS50004"/>
    </source>
</evidence>
<dbReference type="CDD" id="cd00030">
    <property type="entry name" value="C2"/>
    <property type="match status" value="1"/>
</dbReference>
<dbReference type="GeneID" id="94346294"/>
<keyword evidence="5" id="KW-1185">Reference proteome</keyword>
<evidence type="ECO:0000256" key="2">
    <source>
        <dbReference type="SAM" id="MobiDB-lite"/>
    </source>
</evidence>
<protein>
    <recommendedName>
        <fullName evidence="3">C2 domain-containing protein</fullName>
    </recommendedName>
</protein>
<evidence type="ECO:0000313" key="5">
    <source>
        <dbReference type="Proteomes" id="UP000294530"/>
    </source>
</evidence>
<proteinExistence type="predicted"/>
<feature type="compositionally biased region" description="Basic and acidic residues" evidence="2">
    <location>
        <begin position="383"/>
        <end position="415"/>
    </location>
</feature>
<dbReference type="AlphaFoldDB" id="A0A976IHG5"/>
<feature type="domain" description="C2" evidence="3">
    <location>
        <begin position="1"/>
        <end position="131"/>
    </location>
</feature>
<organism evidence="4 5">
    <name type="scientific">Bremia lactucae</name>
    <name type="common">Lettuce downy mildew</name>
    <dbReference type="NCBI Taxonomy" id="4779"/>
    <lineage>
        <taxon>Eukaryota</taxon>
        <taxon>Sar</taxon>
        <taxon>Stramenopiles</taxon>
        <taxon>Oomycota</taxon>
        <taxon>Peronosporomycetes</taxon>
        <taxon>Peronosporales</taxon>
        <taxon>Peronosporaceae</taxon>
        <taxon>Bremia</taxon>
    </lineage>
</organism>
<evidence type="ECO:0000256" key="1">
    <source>
        <dbReference type="SAM" id="Coils"/>
    </source>
</evidence>
<reference evidence="4 5" key="1">
    <citation type="journal article" date="2021" name="Genome Biol.">
        <title>AFLAP: assembly-free linkage analysis pipeline using k-mers from genome sequencing data.</title>
        <authorList>
            <person name="Fletcher K."/>
            <person name="Zhang L."/>
            <person name="Gil J."/>
            <person name="Han R."/>
            <person name="Cavanaugh K."/>
            <person name="Michelmore R."/>
        </authorList>
    </citation>
    <scope>NUCLEOTIDE SEQUENCE [LARGE SCALE GENOMIC DNA]</scope>
    <source>
        <strain evidence="4 5">SF5</strain>
    </source>
</reference>
<dbReference type="SMART" id="SM00239">
    <property type="entry name" value="C2"/>
    <property type="match status" value="1"/>
</dbReference>
<comment type="caution">
    <text evidence="4">The sequence shown here is derived from an EMBL/GenBank/DDBJ whole genome shotgun (WGS) entry which is preliminary data.</text>
</comment>
<dbReference type="OrthoDB" id="158071at2759"/>
<dbReference type="EMBL" id="SHOA02000012">
    <property type="protein sequence ID" value="TDH71882.1"/>
    <property type="molecule type" value="Genomic_DNA"/>
</dbReference>
<dbReference type="PROSITE" id="PS50004">
    <property type="entry name" value="C2"/>
    <property type="match status" value="1"/>
</dbReference>
<dbReference type="Gene3D" id="2.60.40.150">
    <property type="entry name" value="C2 domain"/>
    <property type="match status" value="1"/>
</dbReference>